<reference evidence="1" key="1">
    <citation type="submission" date="2022-08" db="EMBL/GenBank/DDBJ databases">
        <title>Streptomyces changanensis sp. nov., an actinomycete isolated from soil.</title>
        <authorList>
            <person name="Wu H."/>
            <person name="Han L."/>
        </authorList>
    </citation>
    <scope>NUCLEOTIDE SEQUENCE</scope>
    <source>
        <strain evidence="1">HL-66</strain>
    </source>
</reference>
<proteinExistence type="predicted"/>
<dbReference type="EMBL" id="CP102332">
    <property type="protein sequence ID" value="UUS34612.1"/>
    <property type="molecule type" value="Genomic_DNA"/>
</dbReference>
<name>A0ABY5NEZ1_9ACTN</name>
<accession>A0ABY5NEZ1</accession>
<dbReference type="Proteomes" id="UP001060150">
    <property type="component" value="Chromosome"/>
</dbReference>
<protein>
    <recommendedName>
        <fullName evidence="3">Antibiotic biosynthesis monooxygenase</fullName>
    </recommendedName>
</protein>
<keyword evidence="2" id="KW-1185">Reference proteome</keyword>
<sequence>MTDHQNQGRAMRPTRVVAHHDDAKARIDSWWRLPTAAKADEAARGALEVMPWSDGLIQFSVLHAPTEPTLFLQSLWTTAAARDHYVHQVASIPSAAIDDRVPDIERDRSLTEIVAVVAHVDTVADKWITRRLPATDDAGVQALVKQEAARLRGEKEPGLVRATLGVGRDEDGNPIEVIVIEERSGSTHSDVLAYEPFGAITPTT</sequence>
<evidence type="ECO:0008006" key="3">
    <source>
        <dbReference type="Google" id="ProtNLM"/>
    </source>
</evidence>
<dbReference type="RefSeq" id="WP_157901818.1">
    <property type="nucleotide sequence ID" value="NZ_CP102332.1"/>
</dbReference>
<evidence type="ECO:0000313" key="1">
    <source>
        <dbReference type="EMBL" id="UUS34612.1"/>
    </source>
</evidence>
<evidence type="ECO:0000313" key="2">
    <source>
        <dbReference type="Proteomes" id="UP001060150"/>
    </source>
</evidence>
<organism evidence="1 2">
    <name type="scientific">Streptomyces changanensis</name>
    <dbReference type="NCBI Taxonomy" id="2964669"/>
    <lineage>
        <taxon>Bacteria</taxon>
        <taxon>Bacillati</taxon>
        <taxon>Actinomycetota</taxon>
        <taxon>Actinomycetes</taxon>
        <taxon>Kitasatosporales</taxon>
        <taxon>Streptomycetaceae</taxon>
        <taxon>Streptomyces</taxon>
    </lineage>
</organism>
<gene>
    <name evidence="1" type="ORF">NRO40_29895</name>
</gene>